<dbReference type="Proteomes" id="UP000037425">
    <property type="component" value="Unassembled WGS sequence"/>
</dbReference>
<comment type="caution">
    <text evidence="1">The sequence shown here is derived from an EMBL/GenBank/DDBJ whole genome shotgun (WGS) entry which is preliminary data.</text>
</comment>
<reference evidence="2" key="1">
    <citation type="submission" date="2015-07" db="EMBL/GenBank/DDBJ databases">
        <title>Whole genome sequence of an Ensifer adhaerens strain isolated from a cave pool in the Wind Cave National Park.</title>
        <authorList>
            <person name="Eng W.W.H."/>
            <person name="Gan H.M."/>
            <person name="Barton H.A."/>
            <person name="Savka M.A."/>
        </authorList>
    </citation>
    <scope>NUCLEOTIDE SEQUENCE [LARGE SCALE GENOMIC DNA]</scope>
    <source>
        <strain evidence="2">SD006</strain>
    </source>
</reference>
<evidence type="ECO:0000313" key="1">
    <source>
        <dbReference type="EMBL" id="KOF22653.1"/>
    </source>
</evidence>
<dbReference type="EMBL" id="LGAP01000001">
    <property type="protein sequence ID" value="KOF22653.1"/>
    <property type="molecule type" value="Genomic_DNA"/>
</dbReference>
<dbReference type="PATRIC" id="fig|106592.7.peg.829"/>
<organism evidence="1 2">
    <name type="scientific">Ensifer adhaerens</name>
    <name type="common">Sinorhizobium morelense</name>
    <dbReference type="NCBI Taxonomy" id="106592"/>
    <lineage>
        <taxon>Bacteria</taxon>
        <taxon>Pseudomonadati</taxon>
        <taxon>Pseudomonadota</taxon>
        <taxon>Alphaproteobacteria</taxon>
        <taxon>Hyphomicrobiales</taxon>
        <taxon>Rhizobiaceae</taxon>
        <taxon>Sinorhizobium/Ensifer group</taxon>
        <taxon>Ensifer</taxon>
    </lineage>
</organism>
<dbReference type="AlphaFoldDB" id="A0A0L8C7B1"/>
<accession>A0A0L8C7B1</accession>
<evidence type="ECO:0000313" key="2">
    <source>
        <dbReference type="Proteomes" id="UP000037425"/>
    </source>
</evidence>
<sequence length="81" mass="9130">MGLNASRVWLDRELIAFGNSPPENCLALDMAPGSQTYAVTSTRSHGERAKLALAEQECRRSIYRHMQVERTGRSRPTLWPS</sequence>
<proteinExistence type="predicted"/>
<protein>
    <submittedName>
        <fullName evidence="1">Uncharacterized protein</fullName>
    </submittedName>
</protein>
<gene>
    <name evidence="1" type="ORF">AC244_03885</name>
</gene>
<name>A0A0L8C7B1_ENSAD</name>